<evidence type="ECO:0000313" key="7">
    <source>
        <dbReference type="EMBL" id="GGB48077.1"/>
    </source>
</evidence>
<evidence type="ECO:0000256" key="1">
    <source>
        <dbReference type="ARBA" id="ARBA00022491"/>
    </source>
</evidence>
<evidence type="ECO:0000256" key="2">
    <source>
        <dbReference type="ARBA" id="ARBA00023015"/>
    </source>
</evidence>
<evidence type="ECO:0000256" key="5">
    <source>
        <dbReference type="SAM" id="MobiDB-lite"/>
    </source>
</evidence>
<dbReference type="PRINTS" id="PR00040">
    <property type="entry name" value="HTHMERR"/>
</dbReference>
<feature type="domain" description="HTH merR-type" evidence="6">
    <location>
        <begin position="4"/>
        <end position="73"/>
    </location>
</feature>
<evidence type="ECO:0000256" key="3">
    <source>
        <dbReference type="ARBA" id="ARBA00023125"/>
    </source>
</evidence>
<keyword evidence="3" id="KW-0238">DNA-binding</keyword>
<gene>
    <name evidence="7" type="ORF">GCM10011489_39030</name>
</gene>
<dbReference type="SMART" id="SM00422">
    <property type="entry name" value="HTH_MERR"/>
    <property type="match status" value="1"/>
</dbReference>
<dbReference type="EMBL" id="BMGC01000065">
    <property type="protein sequence ID" value="GGB48077.1"/>
    <property type="molecule type" value="Genomic_DNA"/>
</dbReference>
<feature type="compositionally biased region" description="Basic residues" evidence="5">
    <location>
        <begin position="148"/>
        <end position="159"/>
    </location>
</feature>
<dbReference type="InterPro" id="IPR000551">
    <property type="entry name" value="MerR-type_HTH_dom"/>
</dbReference>
<dbReference type="SUPFAM" id="SSF46955">
    <property type="entry name" value="Putative DNA-binding domain"/>
    <property type="match status" value="1"/>
</dbReference>
<keyword evidence="8" id="KW-1185">Reference proteome</keyword>
<dbReference type="PANTHER" id="PTHR30204">
    <property type="entry name" value="REDOX-CYCLING DRUG-SENSING TRANSCRIPTIONAL ACTIVATOR SOXR"/>
    <property type="match status" value="1"/>
</dbReference>
<dbReference type="PROSITE" id="PS50937">
    <property type="entry name" value="HTH_MERR_2"/>
    <property type="match status" value="1"/>
</dbReference>
<evidence type="ECO:0000259" key="6">
    <source>
        <dbReference type="PROSITE" id="PS50937"/>
    </source>
</evidence>
<dbReference type="GO" id="GO:0003700">
    <property type="term" value="F:DNA-binding transcription factor activity"/>
    <property type="evidence" value="ECO:0007669"/>
    <property type="project" value="InterPro"/>
</dbReference>
<dbReference type="Pfam" id="PF13411">
    <property type="entry name" value="MerR_1"/>
    <property type="match status" value="1"/>
</dbReference>
<keyword evidence="1" id="KW-0678">Repressor</keyword>
<reference evidence="7" key="2">
    <citation type="submission" date="2020-09" db="EMBL/GenBank/DDBJ databases">
        <authorList>
            <person name="Sun Q."/>
            <person name="Zhou Y."/>
        </authorList>
    </citation>
    <scope>NUCLEOTIDE SEQUENCE</scope>
    <source>
        <strain evidence="7">CGMCC 1.12827</strain>
    </source>
</reference>
<organism evidence="7 8">
    <name type="scientific">Gordonia jinhuaensis</name>
    <dbReference type="NCBI Taxonomy" id="1517702"/>
    <lineage>
        <taxon>Bacteria</taxon>
        <taxon>Bacillati</taxon>
        <taxon>Actinomycetota</taxon>
        <taxon>Actinomycetes</taxon>
        <taxon>Mycobacteriales</taxon>
        <taxon>Gordoniaceae</taxon>
        <taxon>Gordonia</taxon>
    </lineage>
</organism>
<accession>A0A916TJ88</accession>
<keyword evidence="2" id="KW-0805">Transcription regulation</keyword>
<feature type="compositionally biased region" description="Basic residues" evidence="5">
    <location>
        <begin position="167"/>
        <end position="177"/>
    </location>
</feature>
<keyword evidence="4" id="KW-0804">Transcription</keyword>
<protein>
    <recommendedName>
        <fullName evidence="6">HTH merR-type domain-containing protein</fullName>
    </recommendedName>
</protein>
<comment type="caution">
    <text evidence="7">The sequence shown here is derived from an EMBL/GenBank/DDBJ whole genome shotgun (WGS) entry which is preliminary data.</text>
</comment>
<dbReference type="Proteomes" id="UP000621454">
    <property type="component" value="Unassembled WGS sequence"/>
</dbReference>
<sequence>MNGHMTIGVLSARTGVRVKALREYTDLGLIHTLGRSAAGYRLYTDDALWCVRFIGELRGLGLTIAEICQLTDDAVDSGDGAVGARLAELLERSRQRLHRRISDAQQILDRIDDFTSIHRARWAADDVCWTEVRADARRGLDSAPGGRPYRHRHRTRRILGKADSHEHRLHSRRRFRHDRTSRP</sequence>
<dbReference type="RefSeq" id="WP_005179589.1">
    <property type="nucleotide sequence ID" value="NZ_BMGC01000065.1"/>
</dbReference>
<evidence type="ECO:0000256" key="4">
    <source>
        <dbReference type="ARBA" id="ARBA00023163"/>
    </source>
</evidence>
<feature type="region of interest" description="Disordered" evidence="5">
    <location>
        <begin position="140"/>
        <end position="183"/>
    </location>
</feature>
<proteinExistence type="predicted"/>
<reference evidence="7" key="1">
    <citation type="journal article" date="2014" name="Int. J. Syst. Evol. Microbiol.">
        <title>Complete genome sequence of Corynebacterium casei LMG S-19264T (=DSM 44701T), isolated from a smear-ripened cheese.</title>
        <authorList>
            <consortium name="US DOE Joint Genome Institute (JGI-PGF)"/>
            <person name="Walter F."/>
            <person name="Albersmeier A."/>
            <person name="Kalinowski J."/>
            <person name="Ruckert C."/>
        </authorList>
    </citation>
    <scope>NUCLEOTIDE SEQUENCE</scope>
    <source>
        <strain evidence="7">CGMCC 1.12827</strain>
    </source>
</reference>
<dbReference type="GO" id="GO:0003677">
    <property type="term" value="F:DNA binding"/>
    <property type="evidence" value="ECO:0007669"/>
    <property type="project" value="UniProtKB-KW"/>
</dbReference>
<name>A0A916TJ88_9ACTN</name>
<dbReference type="InterPro" id="IPR009061">
    <property type="entry name" value="DNA-bd_dom_put_sf"/>
</dbReference>
<dbReference type="InterPro" id="IPR047057">
    <property type="entry name" value="MerR_fam"/>
</dbReference>
<evidence type="ECO:0000313" key="8">
    <source>
        <dbReference type="Proteomes" id="UP000621454"/>
    </source>
</evidence>
<dbReference type="AlphaFoldDB" id="A0A916TJ88"/>
<dbReference type="PANTHER" id="PTHR30204:SF69">
    <property type="entry name" value="MERR-FAMILY TRANSCRIPTIONAL REGULATOR"/>
    <property type="match status" value="1"/>
</dbReference>
<dbReference type="Gene3D" id="1.10.1660.10">
    <property type="match status" value="1"/>
</dbReference>